<protein>
    <recommendedName>
        <fullName evidence="1">Dockerin domain-containing protein</fullName>
    </recommendedName>
</protein>
<reference evidence="2 3" key="1">
    <citation type="journal article" date="2018" name="ISME J.">
        <title>A methanotrophic archaeon couples anaerobic oxidation of methane to Fe(III) reduction.</title>
        <authorList>
            <person name="Cai C."/>
            <person name="Leu A.O."/>
            <person name="Xie G.J."/>
            <person name="Guo J."/>
            <person name="Feng Y."/>
            <person name="Zhao J.X."/>
            <person name="Tyson G.W."/>
            <person name="Yuan Z."/>
            <person name="Hu S."/>
        </authorList>
    </citation>
    <scope>NUCLEOTIDE SEQUENCE [LARGE SCALE GENOMIC DNA]</scope>
    <source>
        <strain evidence="2">FeB_12</strain>
    </source>
</reference>
<dbReference type="EMBL" id="PQAP01000051">
    <property type="protein sequence ID" value="PWB73625.1"/>
    <property type="molecule type" value="Genomic_DNA"/>
</dbReference>
<evidence type="ECO:0000259" key="1">
    <source>
        <dbReference type="PROSITE" id="PS51766"/>
    </source>
</evidence>
<gene>
    <name evidence="2" type="ORF">C3F09_05015</name>
</gene>
<evidence type="ECO:0000313" key="3">
    <source>
        <dbReference type="Proteomes" id="UP000250918"/>
    </source>
</evidence>
<dbReference type="AlphaFoldDB" id="A0A855X215"/>
<proteinExistence type="predicted"/>
<comment type="caution">
    <text evidence="2">The sequence shown here is derived from an EMBL/GenBank/DDBJ whole genome shotgun (WGS) entry which is preliminary data.</text>
</comment>
<dbReference type="Proteomes" id="UP000250918">
    <property type="component" value="Unassembled WGS sequence"/>
</dbReference>
<evidence type="ECO:0000313" key="2">
    <source>
        <dbReference type="EMBL" id="PWB73625.1"/>
    </source>
</evidence>
<dbReference type="Pfam" id="PF00404">
    <property type="entry name" value="Dockerin_1"/>
    <property type="match status" value="1"/>
</dbReference>
<dbReference type="InterPro" id="IPR016134">
    <property type="entry name" value="Dockerin_dom"/>
</dbReference>
<dbReference type="CDD" id="cd14256">
    <property type="entry name" value="Dockerin_I"/>
    <property type="match status" value="1"/>
</dbReference>
<dbReference type="Gene3D" id="1.10.1330.10">
    <property type="entry name" value="Dockerin domain"/>
    <property type="match status" value="2"/>
</dbReference>
<name>A0A855X215_9BACT</name>
<dbReference type="InterPro" id="IPR036439">
    <property type="entry name" value="Dockerin_dom_sf"/>
</dbReference>
<sequence length="390" mass="41968">MVLSLSGAVRLAACFFVSVLIPYCSWASGPSLILRVDDITVPVTNPSVSLRLGIINPRDHIAGYELRLLLNRPDLAVFTGDFDTTSSVIGGWEYVWAEIQDGGSRLHLVGLAEMTPPYNHPPVYPCDTERTLLHVALHINPVPDTLAARTGYVQIDTSLEYFGLANYLGELIGLKADTTFDTLYYRCIQSDDTGCVLWQQVWTEPYDRLYVDTTLYPYLDTSYFQLSPGRITVLPNCTPIQSPGDVNLDGVASSDDVTTLQAFVDGLIPEVPSAHNGDLNGDSCISATDVAMLARYLEFGPDSVNIAACAIPNPPRCCCVGKRGNVSADTRDMVDLADLSFLVAHLTGVGAVPVCPKEADWNGSGVVDLSDLSGLVSYLTGLGAQPAACP</sequence>
<dbReference type="PROSITE" id="PS51766">
    <property type="entry name" value="DOCKERIN"/>
    <property type="match status" value="1"/>
</dbReference>
<accession>A0A855X215</accession>
<organism evidence="2 3">
    <name type="scientific">candidate division GN15 bacterium</name>
    <dbReference type="NCBI Taxonomy" id="2072418"/>
    <lineage>
        <taxon>Bacteria</taxon>
        <taxon>candidate division GN15</taxon>
    </lineage>
</organism>
<dbReference type="GO" id="GO:0004553">
    <property type="term" value="F:hydrolase activity, hydrolyzing O-glycosyl compounds"/>
    <property type="evidence" value="ECO:0007669"/>
    <property type="project" value="InterPro"/>
</dbReference>
<dbReference type="SUPFAM" id="SSF63446">
    <property type="entry name" value="Type I dockerin domain"/>
    <property type="match status" value="2"/>
</dbReference>
<feature type="domain" description="Dockerin" evidence="1">
    <location>
        <begin position="239"/>
        <end position="306"/>
    </location>
</feature>
<dbReference type="InterPro" id="IPR002105">
    <property type="entry name" value="Dockerin_1_rpt"/>
</dbReference>
<dbReference type="GO" id="GO:0000272">
    <property type="term" value="P:polysaccharide catabolic process"/>
    <property type="evidence" value="ECO:0007669"/>
    <property type="project" value="InterPro"/>
</dbReference>